<dbReference type="InterPro" id="IPR006089">
    <property type="entry name" value="Acyl-CoA_DH_CS"/>
</dbReference>
<keyword evidence="6 11" id="KW-0560">Oxidoreductase</keyword>
<keyword evidence="5" id="KW-0809">Transit peptide</keyword>
<dbReference type="SUPFAM" id="SSF56645">
    <property type="entry name" value="Acyl-CoA dehydrogenase NM domain-like"/>
    <property type="match status" value="1"/>
</dbReference>
<feature type="domain" description="Acyl-CoA dehydrogenase/oxidase N-terminal" evidence="14">
    <location>
        <begin position="21"/>
        <end position="133"/>
    </location>
</feature>
<dbReference type="KEGG" id="rva:Rvan_1848"/>
<name>E3I055_RHOVT</name>
<accession>E3I055</accession>
<dbReference type="InterPro" id="IPR009100">
    <property type="entry name" value="AcylCoA_DH/oxidase_NM_dom_sf"/>
</dbReference>
<dbReference type="EMBL" id="CP002292">
    <property type="protein sequence ID" value="ADP71090.1"/>
    <property type="molecule type" value="Genomic_DNA"/>
</dbReference>
<comment type="catalytic activity">
    <reaction evidence="10">
        <text>glutaryl-CoA + oxidized [electron-transfer flavoprotein] + 2 H(+) = (2E)-butenoyl-CoA + reduced [electron-transfer flavoprotein] + CO2</text>
        <dbReference type="Rhea" id="RHEA:13389"/>
        <dbReference type="Rhea" id="RHEA-COMP:10685"/>
        <dbReference type="Rhea" id="RHEA-COMP:10686"/>
        <dbReference type="ChEBI" id="CHEBI:15378"/>
        <dbReference type="ChEBI" id="CHEBI:16526"/>
        <dbReference type="ChEBI" id="CHEBI:57332"/>
        <dbReference type="ChEBI" id="CHEBI:57378"/>
        <dbReference type="ChEBI" id="CHEBI:57692"/>
        <dbReference type="ChEBI" id="CHEBI:58307"/>
        <dbReference type="EC" id="1.3.8.6"/>
    </reaction>
</comment>
<dbReference type="FunFam" id="1.10.540.10:FF:000003">
    <property type="entry name" value="glutaryl-CoA dehydrogenase, mitochondrial"/>
    <property type="match status" value="1"/>
</dbReference>
<proteinExistence type="inferred from homology"/>
<evidence type="ECO:0000256" key="1">
    <source>
        <dbReference type="ARBA" id="ARBA00001974"/>
    </source>
</evidence>
<dbReference type="InterPro" id="IPR013786">
    <property type="entry name" value="AcylCoA_DH/ox_N"/>
</dbReference>
<evidence type="ECO:0000259" key="14">
    <source>
        <dbReference type="Pfam" id="PF02771"/>
    </source>
</evidence>
<evidence type="ECO:0000256" key="2">
    <source>
        <dbReference type="ARBA" id="ARBA00009347"/>
    </source>
</evidence>
<keyword evidence="4 11" id="KW-0274">FAD</keyword>
<evidence type="ECO:0000259" key="13">
    <source>
        <dbReference type="Pfam" id="PF02770"/>
    </source>
</evidence>
<dbReference type="RefSeq" id="WP_013419480.1">
    <property type="nucleotide sequence ID" value="NC_014664.1"/>
</dbReference>
<comment type="similarity">
    <text evidence="2 11">Belongs to the acyl-CoA dehydrogenase family.</text>
</comment>
<dbReference type="Pfam" id="PF02771">
    <property type="entry name" value="Acyl-CoA_dh_N"/>
    <property type="match status" value="1"/>
</dbReference>
<dbReference type="SUPFAM" id="SSF47203">
    <property type="entry name" value="Acyl-CoA dehydrogenase C-terminal domain-like"/>
    <property type="match status" value="1"/>
</dbReference>
<dbReference type="FunFam" id="1.20.140.10:FF:000006">
    <property type="entry name" value="Glutaryl-CoA dehydrogenase, mitochondrial"/>
    <property type="match status" value="1"/>
</dbReference>
<dbReference type="eggNOG" id="COG1960">
    <property type="taxonomic scope" value="Bacteria"/>
</dbReference>
<feature type="domain" description="Acyl-CoA dehydrogenase/oxidase C-terminal" evidence="12">
    <location>
        <begin position="247"/>
        <end position="387"/>
    </location>
</feature>
<dbReference type="AlphaFoldDB" id="E3I055"/>
<dbReference type="HOGENOM" id="CLU_018204_8_0_5"/>
<dbReference type="PANTHER" id="PTHR42807:SF1">
    <property type="entry name" value="GLUTARYL-COA DEHYDROGENASE, MITOCHONDRIAL"/>
    <property type="match status" value="1"/>
</dbReference>
<dbReference type="EC" id="1.3.8.6" evidence="9"/>
<dbReference type="Proteomes" id="UP000001399">
    <property type="component" value="Chromosome"/>
</dbReference>
<evidence type="ECO:0000256" key="8">
    <source>
        <dbReference type="ARBA" id="ARBA00037927"/>
    </source>
</evidence>
<sequence length="395" mass="43641">MSIGKNAFRWDDPLLLEDALTEEETMVRDSARSYCQDQLLPRIREANRHEVFDCAVMTEMGSLGFLGSTLPEIYGGAAVNYVCYGLIAREVERVDSGYRSAMSVQSSLVMYPIYAYGTEEQRRKYLPKLARGEWIGCFGLTEPDAGSDPGSMKTRARKTDGGWLLSGSKIWITNSPVADVFVVWAKDDAGIIKGFILEKGMKGLSAPKIEGKFSLRASITGEIVMESVFVPDENRLPNVEGLKGPFGCLNRARYGIAWGVLGAAEFCFHASRQYTLDRKQFGRPLANTQLVQLKLANMETEIALGLHACLRLGRLFDEQKMAPEMISMLKRNNCGKALDIARIARDMHGGNGISDEFHVIRHAMNLEAVNTYEGTHDVHALILGRAITGLNAFGG</sequence>
<evidence type="ECO:0000256" key="10">
    <source>
        <dbReference type="ARBA" id="ARBA00049493"/>
    </source>
</evidence>
<evidence type="ECO:0000256" key="11">
    <source>
        <dbReference type="RuleBase" id="RU362125"/>
    </source>
</evidence>
<dbReference type="Gene3D" id="1.20.140.10">
    <property type="entry name" value="Butyryl-CoA Dehydrogenase, subunit A, domain 3"/>
    <property type="match status" value="1"/>
</dbReference>
<dbReference type="Pfam" id="PF02770">
    <property type="entry name" value="Acyl-CoA_dh_M"/>
    <property type="match status" value="1"/>
</dbReference>
<evidence type="ECO:0000313" key="15">
    <source>
        <dbReference type="EMBL" id="ADP71090.1"/>
    </source>
</evidence>
<dbReference type="FunFam" id="2.40.110.10:FF:000008">
    <property type="entry name" value="Glutaryl-CoA dehydrogenase, mitochondrial"/>
    <property type="match status" value="1"/>
</dbReference>
<dbReference type="GO" id="GO:0046949">
    <property type="term" value="P:fatty-acyl-CoA biosynthetic process"/>
    <property type="evidence" value="ECO:0007669"/>
    <property type="project" value="TreeGrafter"/>
</dbReference>
<gene>
    <name evidence="15" type="ordered locus">Rvan_1848</name>
</gene>
<dbReference type="Pfam" id="PF00441">
    <property type="entry name" value="Acyl-CoA_dh_1"/>
    <property type="match status" value="1"/>
</dbReference>
<dbReference type="GO" id="GO:0050660">
    <property type="term" value="F:flavin adenine dinucleotide binding"/>
    <property type="evidence" value="ECO:0007669"/>
    <property type="project" value="InterPro"/>
</dbReference>
<dbReference type="CDD" id="cd01151">
    <property type="entry name" value="GCD"/>
    <property type="match status" value="1"/>
</dbReference>
<comment type="pathway">
    <text evidence="7">Amino-acid metabolism; lysine degradation.</text>
</comment>
<dbReference type="Gene3D" id="1.10.540.10">
    <property type="entry name" value="Acyl-CoA dehydrogenase/oxidase, N-terminal domain"/>
    <property type="match status" value="1"/>
</dbReference>
<evidence type="ECO:0000256" key="6">
    <source>
        <dbReference type="ARBA" id="ARBA00023002"/>
    </source>
</evidence>
<evidence type="ECO:0000256" key="7">
    <source>
        <dbReference type="ARBA" id="ARBA00037899"/>
    </source>
</evidence>
<evidence type="ECO:0000256" key="4">
    <source>
        <dbReference type="ARBA" id="ARBA00022827"/>
    </source>
</evidence>
<dbReference type="STRING" id="648757.Rvan_1848"/>
<dbReference type="InterPro" id="IPR037069">
    <property type="entry name" value="AcylCoA_DH/ox_N_sf"/>
</dbReference>
<dbReference type="GO" id="GO:0004361">
    <property type="term" value="F:glutaryl-CoA dehydrogenase activity"/>
    <property type="evidence" value="ECO:0007669"/>
    <property type="project" value="UniProtKB-EC"/>
</dbReference>
<dbReference type="PROSITE" id="PS00072">
    <property type="entry name" value="ACYL_COA_DH_1"/>
    <property type="match status" value="1"/>
</dbReference>
<dbReference type="InterPro" id="IPR052033">
    <property type="entry name" value="Glutaryl-CoA_DH_mitochondrial"/>
</dbReference>
<dbReference type="InterPro" id="IPR036250">
    <property type="entry name" value="AcylCo_DH-like_C"/>
</dbReference>
<evidence type="ECO:0000256" key="5">
    <source>
        <dbReference type="ARBA" id="ARBA00022946"/>
    </source>
</evidence>
<feature type="domain" description="Acyl-CoA oxidase/dehydrogenase middle" evidence="13">
    <location>
        <begin position="137"/>
        <end position="228"/>
    </location>
</feature>
<comment type="cofactor">
    <cofactor evidence="1 11">
        <name>FAD</name>
        <dbReference type="ChEBI" id="CHEBI:57692"/>
    </cofactor>
</comment>
<evidence type="ECO:0000259" key="12">
    <source>
        <dbReference type="Pfam" id="PF00441"/>
    </source>
</evidence>
<dbReference type="Gene3D" id="2.40.110.10">
    <property type="entry name" value="Butyryl-CoA Dehydrogenase, subunit A, domain 2"/>
    <property type="match status" value="1"/>
</dbReference>
<dbReference type="OrthoDB" id="9775090at2"/>
<keyword evidence="3 11" id="KW-0285">Flavoprotein</keyword>
<dbReference type="PROSITE" id="PS00073">
    <property type="entry name" value="ACYL_COA_DH_2"/>
    <property type="match status" value="1"/>
</dbReference>
<keyword evidence="16" id="KW-1185">Reference proteome</keyword>
<dbReference type="InterPro" id="IPR006091">
    <property type="entry name" value="Acyl-CoA_Oxase/DH_mid-dom"/>
</dbReference>
<evidence type="ECO:0000256" key="9">
    <source>
        <dbReference type="ARBA" id="ARBA00039033"/>
    </source>
</evidence>
<dbReference type="GO" id="GO:0033539">
    <property type="term" value="P:fatty acid beta-oxidation using acyl-CoA dehydrogenase"/>
    <property type="evidence" value="ECO:0007669"/>
    <property type="project" value="TreeGrafter"/>
</dbReference>
<reference evidence="16" key="1">
    <citation type="journal article" date="2011" name="J. Bacteriol.">
        <title>Genome sequences of eight morphologically diverse alphaproteobacteria.</title>
        <authorList>
            <consortium name="US DOE Joint Genome Institute"/>
            <person name="Brown P.J."/>
            <person name="Kysela D.T."/>
            <person name="Buechlein A."/>
            <person name="Hemmerich C."/>
            <person name="Brun Y.V."/>
        </authorList>
    </citation>
    <scope>NUCLEOTIDE SEQUENCE [LARGE SCALE GENOMIC DNA]</scope>
    <source>
        <strain evidence="16">ATCC 17100 / ATH 3.1.1 / DSM 162 / LMG 4299</strain>
    </source>
</reference>
<evidence type="ECO:0000313" key="16">
    <source>
        <dbReference type="Proteomes" id="UP000001399"/>
    </source>
</evidence>
<dbReference type="PANTHER" id="PTHR42807">
    <property type="entry name" value="GLUTARYL-COA DEHYDROGENASE, MITOCHONDRIAL"/>
    <property type="match status" value="1"/>
</dbReference>
<dbReference type="InterPro" id="IPR046373">
    <property type="entry name" value="Acyl-CoA_Oxase/DH_mid-dom_sf"/>
</dbReference>
<dbReference type="InterPro" id="IPR009075">
    <property type="entry name" value="AcylCo_DH/oxidase_C"/>
</dbReference>
<protein>
    <recommendedName>
        <fullName evidence="9">glutaryl-CoA dehydrogenase (ETF)</fullName>
        <ecNumber evidence="9">1.3.8.6</ecNumber>
    </recommendedName>
</protein>
<evidence type="ECO:0000256" key="3">
    <source>
        <dbReference type="ARBA" id="ARBA00022630"/>
    </source>
</evidence>
<organism evidence="15 16">
    <name type="scientific">Rhodomicrobium vannielii (strain ATCC 17100 / DSM 162 / LMG 4299 / NCIMB 10020 / ATH 3.1.1)</name>
    <dbReference type="NCBI Taxonomy" id="648757"/>
    <lineage>
        <taxon>Bacteria</taxon>
        <taxon>Pseudomonadati</taxon>
        <taxon>Pseudomonadota</taxon>
        <taxon>Alphaproteobacteria</taxon>
        <taxon>Hyphomicrobiales</taxon>
        <taxon>Hyphomicrobiaceae</taxon>
        <taxon>Rhodomicrobium</taxon>
    </lineage>
</organism>
<dbReference type="GO" id="GO:0000062">
    <property type="term" value="F:fatty-acyl-CoA binding"/>
    <property type="evidence" value="ECO:0007669"/>
    <property type="project" value="TreeGrafter"/>
</dbReference>
<comment type="pathway">
    <text evidence="8">Amino-acid metabolism; tryptophan metabolism.</text>
</comment>